<name>A0A835B2R6_9POAL</name>
<reference evidence="2" key="1">
    <citation type="submission" date="2020-07" db="EMBL/GenBank/DDBJ databases">
        <title>Genome sequence and genetic diversity analysis of an under-domesticated orphan crop, white fonio (Digitaria exilis).</title>
        <authorList>
            <person name="Bennetzen J.L."/>
            <person name="Chen S."/>
            <person name="Ma X."/>
            <person name="Wang X."/>
            <person name="Yssel A.E.J."/>
            <person name="Chaluvadi S.R."/>
            <person name="Johnson M."/>
            <person name="Gangashetty P."/>
            <person name="Hamidou F."/>
            <person name="Sanogo M.D."/>
            <person name="Zwaenepoel A."/>
            <person name="Wallace J."/>
            <person name="Van De Peer Y."/>
            <person name="Van Deynze A."/>
        </authorList>
    </citation>
    <scope>NUCLEOTIDE SEQUENCE</scope>
    <source>
        <tissue evidence="2">Leaves</tissue>
    </source>
</reference>
<accession>A0A835B2R6</accession>
<dbReference type="OrthoDB" id="10577958at2759"/>
<feature type="region of interest" description="Disordered" evidence="1">
    <location>
        <begin position="1"/>
        <end position="106"/>
    </location>
</feature>
<dbReference type="EMBL" id="JACEFO010002177">
    <property type="protein sequence ID" value="KAF8675990.1"/>
    <property type="molecule type" value="Genomic_DNA"/>
</dbReference>
<evidence type="ECO:0000256" key="1">
    <source>
        <dbReference type="SAM" id="MobiDB-lite"/>
    </source>
</evidence>
<gene>
    <name evidence="2" type="ORF">HU200_047493</name>
</gene>
<protein>
    <submittedName>
        <fullName evidence="2">Uncharacterized protein</fullName>
    </submittedName>
</protein>
<feature type="compositionally biased region" description="Basic and acidic residues" evidence="1">
    <location>
        <begin position="56"/>
        <end position="95"/>
    </location>
</feature>
<comment type="caution">
    <text evidence="2">The sequence shown here is derived from an EMBL/GenBank/DDBJ whole genome shotgun (WGS) entry which is preliminary data.</text>
</comment>
<keyword evidence="3" id="KW-1185">Reference proteome</keyword>
<dbReference type="Proteomes" id="UP000636709">
    <property type="component" value="Unassembled WGS sequence"/>
</dbReference>
<evidence type="ECO:0000313" key="3">
    <source>
        <dbReference type="Proteomes" id="UP000636709"/>
    </source>
</evidence>
<sequence>MFAYRAVEREKASGAAHAGGKDRASDSSSEGNSLCGEENGATPDDASTVSGGTVRSRPESSDGKKTPVRKADGKALPRQTDEGETGERGEASVDGKEDDGSEAGGCGAAADVWVRAHLGLGPRRVGKLVPESGDPSGDVMVAWALETWNGVPCAFRKLCFW</sequence>
<feature type="compositionally biased region" description="Basic and acidic residues" evidence="1">
    <location>
        <begin position="1"/>
        <end position="12"/>
    </location>
</feature>
<organism evidence="2 3">
    <name type="scientific">Digitaria exilis</name>
    <dbReference type="NCBI Taxonomy" id="1010633"/>
    <lineage>
        <taxon>Eukaryota</taxon>
        <taxon>Viridiplantae</taxon>
        <taxon>Streptophyta</taxon>
        <taxon>Embryophyta</taxon>
        <taxon>Tracheophyta</taxon>
        <taxon>Spermatophyta</taxon>
        <taxon>Magnoliopsida</taxon>
        <taxon>Liliopsida</taxon>
        <taxon>Poales</taxon>
        <taxon>Poaceae</taxon>
        <taxon>PACMAD clade</taxon>
        <taxon>Panicoideae</taxon>
        <taxon>Panicodae</taxon>
        <taxon>Paniceae</taxon>
        <taxon>Anthephorinae</taxon>
        <taxon>Digitaria</taxon>
    </lineage>
</organism>
<dbReference type="AlphaFoldDB" id="A0A835B2R6"/>
<evidence type="ECO:0000313" key="2">
    <source>
        <dbReference type="EMBL" id="KAF8675990.1"/>
    </source>
</evidence>
<proteinExistence type="predicted"/>